<reference evidence="1" key="2">
    <citation type="submission" date="2022-01" db="EMBL/GenBank/DDBJ databases">
        <authorList>
            <person name="Yamashiro T."/>
            <person name="Shiraishi A."/>
            <person name="Satake H."/>
            <person name="Nakayama K."/>
        </authorList>
    </citation>
    <scope>NUCLEOTIDE SEQUENCE</scope>
</reference>
<sequence>MLLCDLSREGSDDSLKSNRSKTFLSSAEAGSQPQAIPGCPNLRAGIWTTGLLEAYDPLDRSQLPISTEIFGTVKFGE</sequence>
<comment type="caution">
    <text evidence="1">The sequence shown here is derived from an EMBL/GenBank/DDBJ whole genome shotgun (WGS) entry which is preliminary data.</text>
</comment>
<proteinExistence type="predicted"/>
<reference evidence="1" key="1">
    <citation type="journal article" date="2022" name="Int. J. Mol. Sci.">
        <title>Draft Genome of Tanacetum Coccineum: Genomic Comparison of Closely Related Tanacetum-Family Plants.</title>
        <authorList>
            <person name="Yamashiro T."/>
            <person name="Shiraishi A."/>
            <person name="Nakayama K."/>
            <person name="Satake H."/>
        </authorList>
    </citation>
    <scope>NUCLEOTIDE SEQUENCE</scope>
</reference>
<evidence type="ECO:0000313" key="1">
    <source>
        <dbReference type="EMBL" id="GJT06118.1"/>
    </source>
</evidence>
<dbReference type="EMBL" id="BQNB010012641">
    <property type="protein sequence ID" value="GJT06118.1"/>
    <property type="molecule type" value="Genomic_DNA"/>
</dbReference>
<keyword evidence="2" id="KW-1185">Reference proteome</keyword>
<name>A0ABQ5AXH7_9ASTR</name>
<accession>A0ABQ5AXH7</accession>
<protein>
    <submittedName>
        <fullName evidence="1">Uncharacterized protein</fullName>
    </submittedName>
</protein>
<gene>
    <name evidence="1" type="ORF">Tco_0840580</name>
</gene>
<evidence type="ECO:0000313" key="2">
    <source>
        <dbReference type="Proteomes" id="UP001151760"/>
    </source>
</evidence>
<organism evidence="1 2">
    <name type="scientific">Tanacetum coccineum</name>
    <dbReference type="NCBI Taxonomy" id="301880"/>
    <lineage>
        <taxon>Eukaryota</taxon>
        <taxon>Viridiplantae</taxon>
        <taxon>Streptophyta</taxon>
        <taxon>Embryophyta</taxon>
        <taxon>Tracheophyta</taxon>
        <taxon>Spermatophyta</taxon>
        <taxon>Magnoliopsida</taxon>
        <taxon>eudicotyledons</taxon>
        <taxon>Gunneridae</taxon>
        <taxon>Pentapetalae</taxon>
        <taxon>asterids</taxon>
        <taxon>campanulids</taxon>
        <taxon>Asterales</taxon>
        <taxon>Asteraceae</taxon>
        <taxon>Asteroideae</taxon>
        <taxon>Anthemideae</taxon>
        <taxon>Anthemidinae</taxon>
        <taxon>Tanacetum</taxon>
    </lineage>
</organism>
<dbReference type="Proteomes" id="UP001151760">
    <property type="component" value="Unassembled WGS sequence"/>
</dbReference>